<feature type="binding site" evidence="3">
    <location>
        <position position="162"/>
    </location>
    <ligand>
        <name>acetyl-CoA</name>
        <dbReference type="ChEBI" id="CHEBI:57288"/>
    </ligand>
</feature>
<dbReference type="PANTHER" id="PTHR43300:SF7">
    <property type="entry name" value="UDP-N-ACETYLBACILLOSAMINE N-ACETYLTRANSFERASE"/>
    <property type="match status" value="1"/>
</dbReference>
<dbReference type="SUPFAM" id="SSF51161">
    <property type="entry name" value="Trimeric LpxA-like enzymes"/>
    <property type="match status" value="1"/>
</dbReference>
<dbReference type="Pfam" id="PF17836">
    <property type="entry name" value="PglD_N"/>
    <property type="match status" value="1"/>
</dbReference>
<evidence type="ECO:0000256" key="2">
    <source>
        <dbReference type="PIRSR" id="PIRSR620019-1"/>
    </source>
</evidence>
<protein>
    <submittedName>
        <fullName evidence="5">WbtP</fullName>
    </submittedName>
</protein>
<feature type="domain" description="PglD N-terminal" evidence="4">
    <location>
        <begin position="22"/>
        <end position="93"/>
    </location>
</feature>
<evidence type="ECO:0000256" key="1">
    <source>
        <dbReference type="ARBA" id="ARBA00007274"/>
    </source>
</evidence>
<dbReference type="InterPro" id="IPR011004">
    <property type="entry name" value="Trimer_LpxA-like_sf"/>
</dbReference>
<dbReference type="InterPro" id="IPR020019">
    <property type="entry name" value="AcTrfase_PglD-like"/>
</dbReference>
<dbReference type="EMBL" id="EF059983">
    <property type="protein sequence ID" value="ABK81660.1"/>
    <property type="molecule type" value="Genomic_DNA"/>
</dbReference>
<proteinExistence type="inferred from homology"/>
<dbReference type="AlphaFoldDB" id="A1DS57"/>
<feature type="active site" description="Proton acceptor" evidence="2">
    <location>
        <position position="153"/>
    </location>
</feature>
<dbReference type="NCBIfam" id="TIGR03570">
    <property type="entry name" value="NeuD_NnaD"/>
    <property type="match status" value="1"/>
</dbReference>
<name>A1DS57_FRANO</name>
<evidence type="ECO:0000259" key="4">
    <source>
        <dbReference type="Pfam" id="PF17836"/>
    </source>
</evidence>
<sequence>MAFLLKVRLLWKSLEVIMSSRKLIIIGAGGHGKVVYDVAENTKKYDEIYFLDDNLKPCQFYKSKIIDTTEYISKYIKEYDFIVAIGNNKIRNEKQVLLNQLNAKVVTLIDKTAIISDSAIIGEGTVVMPKVIVNADVSVGNGVILNSGCIVEHDSNLGNFCHISPNATICGTVSIGSRTWIGASATIINNISVCSDVIVGAGSIVLNNINSIGTWVGVIK</sequence>
<organism evidence="5">
    <name type="scientific">Francisella novicida</name>
    <dbReference type="NCBI Taxonomy" id="264"/>
    <lineage>
        <taxon>Bacteria</taxon>
        <taxon>Pseudomonadati</taxon>
        <taxon>Pseudomonadota</taxon>
        <taxon>Gammaproteobacteria</taxon>
        <taxon>Thiotrichales</taxon>
        <taxon>Francisellaceae</taxon>
        <taxon>Francisella</taxon>
    </lineage>
</organism>
<reference evidence="5" key="1">
    <citation type="journal article" date="2007" name="Infect. Immun.">
        <title>The immunologically distinct O antigens from Francisella tularensis subspecies tularensis and Francisella novicida are both virulence determinants and protective antigens.</title>
        <authorList>
            <person name="Thomas R.M."/>
            <person name="Titball R.W."/>
            <person name="Oyston P.C."/>
            <person name="Griffin K."/>
            <person name="Waters E."/>
            <person name="Hitchen P.G."/>
            <person name="Michell S.L."/>
            <person name="Grice I.D."/>
            <person name="Wilson J.C."/>
            <person name="Prior J.L."/>
        </authorList>
    </citation>
    <scope>NUCLEOTIDE SEQUENCE</scope>
    <source>
        <strain evidence="5">U112</strain>
    </source>
</reference>
<accession>A1DS57</accession>
<evidence type="ECO:0000313" key="5">
    <source>
        <dbReference type="EMBL" id="ABK81660.1"/>
    </source>
</evidence>
<dbReference type="InterPro" id="IPR050179">
    <property type="entry name" value="Trans_hexapeptide_repeat"/>
</dbReference>
<dbReference type="CDD" id="cd03360">
    <property type="entry name" value="LbH_AT_putative"/>
    <property type="match status" value="1"/>
</dbReference>
<dbReference type="InterPro" id="IPR041561">
    <property type="entry name" value="PglD_N"/>
</dbReference>
<dbReference type="Gene3D" id="3.40.50.20">
    <property type="match status" value="1"/>
</dbReference>
<dbReference type="Gene3D" id="2.160.10.10">
    <property type="entry name" value="Hexapeptide repeat proteins"/>
    <property type="match status" value="1"/>
</dbReference>
<comment type="similarity">
    <text evidence="1">Belongs to the transferase hexapeptide repeat family.</text>
</comment>
<feature type="site" description="Increases basicity of active site His" evidence="2">
    <location>
        <position position="154"/>
    </location>
</feature>
<dbReference type="PANTHER" id="PTHR43300">
    <property type="entry name" value="ACETYLTRANSFERASE"/>
    <property type="match status" value="1"/>
</dbReference>
<feature type="binding site" evidence="3">
    <location>
        <position position="86"/>
    </location>
    <ligand>
        <name>substrate</name>
    </ligand>
</feature>
<evidence type="ECO:0000256" key="3">
    <source>
        <dbReference type="PIRSR" id="PIRSR620019-2"/>
    </source>
</evidence>
<gene>
    <name evidence="5" type="primary">wbtP</name>
</gene>